<dbReference type="InterPro" id="IPR017441">
    <property type="entry name" value="Protein_kinase_ATP_BS"/>
</dbReference>
<dbReference type="FunFam" id="3.10.20.90:FF:000058">
    <property type="entry name" value="Octicosapeptide/phox/Bem1p domain kinase superfamily protein"/>
    <property type="match status" value="1"/>
</dbReference>
<dbReference type="PROSITE" id="PS00107">
    <property type="entry name" value="PROTEIN_KINASE_ATP"/>
    <property type="match status" value="1"/>
</dbReference>
<keyword evidence="3 6" id="KW-0547">Nucleotide-binding</keyword>
<protein>
    <recommendedName>
        <fullName evidence="8">Protein kinase domain-containing protein</fullName>
    </recommendedName>
</protein>
<feature type="region of interest" description="Disordered" evidence="7">
    <location>
        <begin position="993"/>
        <end position="1045"/>
    </location>
</feature>
<dbReference type="CDD" id="cd06410">
    <property type="entry name" value="PB1_UP2"/>
    <property type="match status" value="1"/>
</dbReference>
<feature type="compositionally biased region" description="Polar residues" evidence="7">
    <location>
        <begin position="1001"/>
        <end position="1027"/>
    </location>
</feature>
<proteinExistence type="predicted"/>
<evidence type="ECO:0000256" key="4">
    <source>
        <dbReference type="ARBA" id="ARBA00022777"/>
    </source>
</evidence>
<gene>
    <name evidence="9" type="ORF">DCAF_LOCUS13572</name>
</gene>
<evidence type="ECO:0000256" key="7">
    <source>
        <dbReference type="SAM" id="MobiDB-lite"/>
    </source>
</evidence>
<dbReference type="InterPro" id="IPR000270">
    <property type="entry name" value="PB1_dom"/>
</dbReference>
<dbReference type="GO" id="GO:0005524">
    <property type="term" value="F:ATP binding"/>
    <property type="evidence" value="ECO:0007669"/>
    <property type="project" value="UniProtKB-UniRule"/>
</dbReference>
<comment type="caution">
    <text evidence="9">The sequence shown here is derived from an EMBL/GenBank/DDBJ whole genome shotgun (WGS) entry which is preliminary data.</text>
</comment>
<dbReference type="PROSITE" id="PS50011">
    <property type="entry name" value="PROTEIN_KINASE_DOM"/>
    <property type="match status" value="1"/>
</dbReference>
<dbReference type="SMART" id="SM00220">
    <property type="entry name" value="S_TKc"/>
    <property type="match status" value="1"/>
</dbReference>
<dbReference type="GO" id="GO:0005737">
    <property type="term" value="C:cytoplasm"/>
    <property type="evidence" value="ECO:0007669"/>
    <property type="project" value="TreeGrafter"/>
</dbReference>
<evidence type="ECO:0000313" key="9">
    <source>
        <dbReference type="EMBL" id="CAK7338524.1"/>
    </source>
</evidence>
<feature type="compositionally biased region" description="Polar residues" evidence="7">
    <location>
        <begin position="145"/>
        <end position="165"/>
    </location>
</feature>
<dbReference type="PANTHER" id="PTHR23257">
    <property type="entry name" value="SERINE-THREONINE PROTEIN KINASE"/>
    <property type="match status" value="1"/>
</dbReference>
<evidence type="ECO:0000256" key="6">
    <source>
        <dbReference type="PROSITE-ProRule" id="PRU10141"/>
    </source>
</evidence>
<dbReference type="Gene3D" id="3.10.20.90">
    <property type="entry name" value="Phosphatidylinositol 3-kinase Catalytic Subunit, Chain A, domain 1"/>
    <property type="match status" value="1"/>
</dbReference>
<dbReference type="EMBL" id="CAWUPB010001120">
    <property type="protein sequence ID" value="CAK7338524.1"/>
    <property type="molecule type" value="Genomic_DNA"/>
</dbReference>
<accession>A0AAV1RPB7</accession>
<dbReference type="PROSITE" id="PS00108">
    <property type="entry name" value="PROTEIN_KINASE_ST"/>
    <property type="match status" value="1"/>
</dbReference>
<evidence type="ECO:0000313" key="10">
    <source>
        <dbReference type="Proteomes" id="UP001314170"/>
    </source>
</evidence>
<evidence type="ECO:0000259" key="8">
    <source>
        <dbReference type="PROSITE" id="PS50011"/>
    </source>
</evidence>
<feature type="compositionally biased region" description="Low complexity" evidence="7">
    <location>
        <begin position="1491"/>
        <end position="1503"/>
    </location>
</feature>
<feature type="binding site" evidence="6">
    <location>
        <position position="1218"/>
    </location>
    <ligand>
        <name>ATP</name>
        <dbReference type="ChEBI" id="CHEBI:30616"/>
    </ligand>
</feature>
<name>A0AAV1RPB7_9ROSI</name>
<dbReference type="Pfam" id="PF07714">
    <property type="entry name" value="PK_Tyr_Ser-Thr"/>
    <property type="match status" value="1"/>
</dbReference>
<dbReference type="GO" id="GO:0004674">
    <property type="term" value="F:protein serine/threonine kinase activity"/>
    <property type="evidence" value="ECO:0007669"/>
    <property type="project" value="UniProtKB-KW"/>
</dbReference>
<dbReference type="InterPro" id="IPR008271">
    <property type="entry name" value="Ser/Thr_kinase_AS"/>
</dbReference>
<feature type="region of interest" description="Disordered" evidence="7">
    <location>
        <begin position="1078"/>
        <end position="1099"/>
    </location>
</feature>
<dbReference type="FunFam" id="1.10.510.10:FF:000142">
    <property type="entry name" value="Octicosapeptide/phox/Bem1p domain kinase superfamily protein"/>
    <property type="match status" value="1"/>
</dbReference>
<feature type="compositionally biased region" description="Polar residues" evidence="7">
    <location>
        <begin position="343"/>
        <end position="354"/>
    </location>
</feature>
<dbReference type="Gene3D" id="3.30.200.20">
    <property type="entry name" value="Phosphorylase Kinase, domain 1"/>
    <property type="match status" value="1"/>
</dbReference>
<feature type="compositionally biased region" description="Gly residues" evidence="7">
    <location>
        <begin position="321"/>
        <end position="334"/>
    </location>
</feature>
<dbReference type="Gene3D" id="1.10.510.10">
    <property type="entry name" value="Transferase(Phosphotransferase) domain 1"/>
    <property type="match status" value="1"/>
</dbReference>
<evidence type="ECO:0000256" key="1">
    <source>
        <dbReference type="ARBA" id="ARBA00022527"/>
    </source>
</evidence>
<dbReference type="InterPro" id="IPR011009">
    <property type="entry name" value="Kinase-like_dom_sf"/>
</dbReference>
<dbReference type="InterPro" id="IPR050167">
    <property type="entry name" value="Ser_Thr_protein_kinase"/>
</dbReference>
<keyword evidence="1" id="KW-0723">Serine/threonine-protein kinase</keyword>
<dbReference type="PANTHER" id="PTHR23257:SF797">
    <property type="entry name" value="KINASE SUPERFAMILY WITH OCTICOSAPEPTIDE_PHOX_BEM1P DOMAIN-CONTAINING PROTEIN"/>
    <property type="match status" value="1"/>
</dbReference>
<organism evidence="9 10">
    <name type="scientific">Dovyalis caffra</name>
    <dbReference type="NCBI Taxonomy" id="77055"/>
    <lineage>
        <taxon>Eukaryota</taxon>
        <taxon>Viridiplantae</taxon>
        <taxon>Streptophyta</taxon>
        <taxon>Embryophyta</taxon>
        <taxon>Tracheophyta</taxon>
        <taxon>Spermatophyta</taxon>
        <taxon>Magnoliopsida</taxon>
        <taxon>eudicotyledons</taxon>
        <taxon>Gunneridae</taxon>
        <taxon>Pentapetalae</taxon>
        <taxon>rosids</taxon>
        <taxon>fabids</taxon>
        <taxon>Malpighiales</taxon>
        <taxon>Salicaceae</taxon>
        <taxon>Flacourtieae</taxon>
        <taxon>Dovyalis</taxon>
    </lineage>
</organism>
<dbReference type="SMART" id="SM00666">
    <property type="entry name" value="PB1"/>
    <property type="match status" value="1"/>
</dbReference>
<dbReference type="Pfam" id="PF00564">
    <property type="entry name" value="PB1"/>
    <property type="match status" value="1"/>
</dbReference>
<keyword evidence="5 6" id="KW-0067">ATP-binding</keyword>
<dbReference type="SUPFAM" id="SSF54277">
    <property type="entry name" value="CAD &amp; PB1 domains"/>
    <property type="match status" value="1"/>
</dbReference>
<dbReference type="GO" id="GO:0007165">
    <property type="term" value="P:signal transduction"/>
    <property type="evidence" value="ECO:0007669"/>
    <property type="project" value="TreeGrafter"/>
</dbReference>
<feature type="domain" description="Protein kinase" evidence="8">
    <location>
        <begin position="1191"/>
        <end position="1482"/>
    </location>
</feature>
<dbReference type="CDD" id="cd13999">
    <property type="entry name" value="STKc_MAP3K-like"/>
    <property type="match status" value="1"/>
</dbReference>
<dbReference type="InterPro" id="IPR001245">
    <property type="entry name" value="Ser-Thr/Tyr_kinase_cat_dom"/>
</dbReference>
<feature type="region of interest" description="Disordered" evidence="7">
    <location>
        <begin position="145"/>
        <end position="183"/>
    </location>
</feature>
<reference evidence="9 10" key="1">
    <citation type="submission" date="2024-01" db="EMBL/GenBank/DDBJ databases">
        <authorList>
            <person name="Waweru B."/>
        </authorList>
    </citation>
    <scope>NUCLEOTIDE SEQUENCE [LARGE SCALE GENOMIC DNA]</scope>
</reference>
<dbReference type="PRINTS" id="PR00109">
    <property type="entry name" value="TYRKINASE"/>
</dbReference>
<dbReference type="Proteomes" id="UP001314170">
    <property type="component" value="Unassembled WGS sequence"/>
</dbReference>
<evidence type="ECO:0000256" key="3">
    <source>
        <dbReference type="ARBA" id="ARBA00022741"/>
    </source>
</evidence>
<evidence type="ECO:0000256" key="5">
    <source>
        <dbReference type="ARBA" id="ARBA00022840"/>
    </source>
</evidence>
<feature type="region of interest" description="Disordered" evidence="7">
    <location>
        <begin position="317"/>
        <end position="394"/>
    </location>
</feature>
<dbReference type="SUPFAM" id="SSF56112">
    <property type="entry name" value="Protein kinase-like (PK-like)"/>
    <property type="match status" value="1"/>
</dbReference>
<sequence length="1542" mass="167772">MAFDQTPIPKDLRPLNIARTVPEEPRIVAAIAGASSSAVTTPATAGRNPEFFASPEGSIPVIYPASMADAGFVGLGYGNTVHGVAPWAQLVPVPMPMGSVNVGSGVGFSYNPNLGNRIVGNAVDHAGNDMVSGFGSSPDFGNRVNVNGSNEAVNMGSGYNPNLGSRGSGSGADHGSEDGGDNSVSRRKVKFLCSFGGKILPRPSDGALRYVGGQTRIISVRRDVSFNELQRKMMDTYQQPVVIKYQLPDEDLDALVSVSCADDLDNMMEEYEKLVERSLDGSAKLRVFLFSDSQLDASGSVQFGDLHDSGQKYFDAVNGVADGGGNDGSNGGGSRITRKESMVSVSSTQNSDFSGTEAVDSSGPGQGDVSWPPSTSLLSPRDNSITSHDSTPKLVFADTNPQAYAGASAASLGIPMIKSGPPQNSCPQPEVEFERPVPITAQQQHMVHDFQQVGSGIPPHVPQLQAYVDPRQEIMNHADYRHLPSQMGFPNNHMLGNSASVLTQQHFHESNAGATSLKYVPAVHMTMTPSASHVAIRPAMVQPLMQPQQTRLEHYPEENAFGTRIVQVPVDPSYNVYRTQLSPPVVGGGYGWTQVPQSEHVVFSDGSVSHQQVIFPEKIPRMEDCYMCQKALPHAHSDPLVQDPRESGMSYSDSLHQSLRLEDTMKAQPMNRVMITGATGERFIEQSAGSQPAILSHMDRHSGMPQSESIVSSQNIEALHDNERPFLKTGNSDQPKISAPYGMTGLPGDVQSPHGMFTVGIPESHVEDYVQQHSLPMQPQTLLSRPANSDVLHAAGVSIQASEHQVHESPKEYSGKLPDIVSKEDAVDSYIPYDQLRPVDGMMEALHIRPAEINANNDQKRSPVDKFRKEEILDHKTQQIAGREVLLDNTFDKPQVVLNPNHIKQFETLPPSTEVSYMPISRPVELHEVGQPPILGNKASHLQSKIGIPALDSAEISYGIPAFSGVEPAYVNDRIPPVVEWKNDSQLHSKVVPSDVEALSSAGNMPSSGVGNAQDSSNSLFSSQDPWNSRHDNQFPPPRPNKIATKKEAFGNRDPFIENHSGEVDLITAVLLEDGVPKPLSNSNKDSEHAQSSKGSAEELIRQELKAVAEGVAASVFQSANSNPESTMAERNESACEQNKEKEVSNEGVETQHKAKVKFEDMKSQLPEKVNFGFPVLEGLGRLQIIKNSDLEELQELGSGTFGTVYHGKWRGTDVAIKRINDRCFSGKPSEQERMALILLMLFLFHDLLTVCTVPYAQNQRDDFWNEAIKLADLHHPNVVAFYGVVLDGPGDSVATVTEFMVNGSLRNALQKNERSLDKRKRHLIAMDVAFGMEYLHGKNIVHFDLKSDNLLVNLRDPHRPICKVGDLGLSKVKCQTLISGGVRGTLPWMAPELLNGSSSLVSEKVDVFSFGIVLWEVLTGEEPYADLHYGAIIGGIVSNTLRPPVPEVCDPEWRSLMERCWSAEPTDRPNFTEIANELRAMAAKIPPKGQNPSQQPPSTQSQKARPITESHVSIQNLSAESNVILPSNGAFLLAILANIIR</sequence>
<keyword evidence="2" id="KW-0808">Transferase</keyword>
<evidence type="ECO:0000256" key="2">
    <source>
        <dbReference type="ARBA" id="ARBA00022679"/>
    </source>
</evidence>
<keyword evidence="4" id="KW-0418">Kinase</keyword>
<feature type="region of interest" description="Disordered" evidence="7">
    <location>
        <begin position="1486"/>
        <end position="1510"/>
    </location>
</feature>
<feature type="compositionally biased region" description="Basic and acidic residues" evidence="7">
    <location>
        <begin position="1085"/>
        <end position="1099"/>
    </location>
</feature>
<keyword evidence="10" id="KW-1185">Reference proteome</keyword>
<dbReference type="InterPro" id="IPR000719">
    <property type="entry name" value="Prot_kinase_dom"/>
</dbReference>
<feature type="compositionally biased region" description="Polar residues" evidence="7">
    <location>
        <begin position="372"/>
        <end position="389"/>
    </location>
</feature>